<organism evidence="2 3">
    <name type="scientific">Actinomycetospora endophytica</name>
    <dbReference type="NCBI Taxonomy" id="2291215"/>
    <lineage>
        <taxon>Bacteria</taxon>
        <taxon>Bacillati</taxon>
        <taxon>Actinomycetota</taxon>
        <taxon>Actinomycetes</taxon>
        <taxon>Pseudonocardiales</taxon>
        <taxon>Pseudonocardiaceae</taxon>
        <taxon>Actinomycetospora</taxon>
    </lineage>
</organism>
<dbReference type="Proteomes" id="UP001199469">
    <property type="component" value="Unassembled WGS sequence"/>
</dbReference>
<evidence type="ECO:0000313" key="2">
    <source>
        <dbReference type="EMBL" id="MCD2197322.1"/>
    </source>
</evidence>
<keyword evidence="1" id="KW-0812">Transmembrane</keyword>
<evidence type="ECO:0000313" key="3">
    <source>
        <dbReference type="Proteomes" id="UP001199469"/>
    </source>
</evidence>
<name>A0ABS8PGE4_9PSEU</name>
<sequence length="48" mass="4965">MTGLPSARGDDDAVLRRWEIATVLLLVSAALAASAAIVWLLLDLTASG</sequence>
<evidence type="ECO:0000256" key="1">
    <source>
        <dbReference type="SAM" id="Phobius"/>
    </source>
</evidence>
<keyword evidence="1" id="KW-1133">Transmembrane helix</keyword>
<accession>A0ABS8PGE4</accession>
<keyword evidence="1" id="KW-0472">Membrane</keyword>
<reference evidence="2 3" key="1">
    <citation type="submission" date="2021-11" db="EMBL/GenBank/DDBJ databases">
        <title>Draft genome sequence of Actinomycetospora sp. SF1 isolated from the rhizosphere soil.</title>
        <authorList>
            <person name="Duangmal K."/>
            <person name="Chantavorakit T."/>
        </authorList>
    </citation>
    <scope>NUCLEOTIDE SEQUENCE [LARGE SCALE GENOMIC DNA]</scope>
    <source>
        <strain evidence="2 3">TBRC 5722</strain>
    </source>
</reference>
<dbReference type="EMBL" id="JAJNDB010000008">
    <property type="protein sequence ID" value="MCD2197322.1"/>
    <property type="molecule type" value="Genomic_DNA"/>
</dbReference>
<gene>
    <name evidence="2" type="ORF">LQ327_28510</name>
</gene>
<protein>
    <submittedName>
        <fullName evidence="2">Uncharacterized protein</fullName>
    </submittedName>
</protein>
<comment type="caution">
    <text evidence="2">The sequence shown here is derived from an EMBL/GenBank/DDBJ whole genome shotgun (WGS) entry which is preliminary data.</text>
</comment>
<feature type="transmembrane region" description="Helical" evidence="1">
    <location>
        <begin position="20"/>
        <end position="42"/>
    </location>
</feature>
<proteinExistence type="predicted"/>
<keyword evidence="3" id="KW-1185">Reference proteome</keyword>
<dbReference type="RefSeq" id="WP_230739321.1">
    <property type="nucleotide sequence ID" value="NZ_JAJNDB010000008.1"/>
</dbReference>